<keyword evidence="4" id="KW-1185">Reference proteome</keyword>
<accession>D3PXH6</accession>
<proteinExistence type="predicted"/>
<dbReference type="AlphaFoldDB" id="D3PXH6"/>
<dbReference type="HOGENOM" id="CLU_1348250_0_0_11"/>
<evidence type="ECO:0000256" key="1">
    <source>
        <dbReference type="SAM" id="MobiDB-lite"/>
    </source>
</evidence>
<organism evidence="3 4">
    <name type="scientific">Stackebrandtia nassauensis (strain DSM 44728 / CIP 108903 / NRRL B-16338 / NBRC 102104 / LLR-40K-21)</name>
    <dbReference type="NCBI Taxonomy" id="446470"/>
    <lineage>
        <taxon>Bacteria</taxon>
        <taxon>Bacillati</taxon>
        <taxon>Actinomycetota</taxon>
        <taxon>Actinomycetes</taxon>
        <taxon>Glycomycetales</taxon>
        <taxon>Glycomycetaceae</taxon>
        <taxon>Stackebrandtia</taxon>
    </lineage>
</organism>
<evidence type="ECO:0000313" key="4">
    <source>
        <dbReference type="Proteomes" id="UP000000844"/>
    </source>
</evidence>
<feature type="transmembrane region" description="Helical" evidence="2">
    <location>
        <begin position="53"/>
        <end position="81"/>
    </location>
</feature>
<name>D3PXH6_STANL</name>
<protein>
    <submittedName>
        <fullName evidence="3">Uncharacterized protein</fullName>
    </submittedName>
</protein>
<evidence type="ECO:0000313" key="3">
    <source>
        <dbReference type="EMBL" id="ADD41439.1"/>
    </source>
</evidence>
<feature type="transmembrane region" description="Helical" evidence="2">
    <location>
        <begin position="126"/>
        <end position="150"/>
    </location>
</feature>
<dbReference type="KEGG" id="sna:Snas_1741"/>
<dbReference type="EMBL" id="CP001778">
    <property type="protein sequence ID" value="ADD41439.1"/>
    <property type="molecule type" value="Genomic_DNA"/>
</dbReference>
<feature type="transmembrane region" description="Helical" evidence="2">
    <location>
        <begin position="162"/>
        <end position="184"/>
    </location>
</feature>
<reference evidence="3 4" key="1">
    <citation type="journal article" date="2009" name="Stand. Genomic Sci.">
        <title>Complete genome sequence of Stackebrandtia nassauensis type strain (LLR-40K-21).</title>
        <authorList>
            <person name="Munk C."/>
            <person name="Lapidus A."/>
            <person name="Copeland A."/>
            <person name="Jando M."/>
            <person name="Mayilraj S."/>
            <person name="Glavina Del Rio T."/>
            <person name="Nolan M."/>
            <person name="Chen F."/>
            <person name="Lucas S."/>
            <person name="Tice H."/>
            <person name="Cheng J.F."/>
            <person name="Han C."/>
            <person name="Detter J.C."/>
            <person name="Bruce D."/>
            <person name="Goodwin L."/>
            <person name="Chain P."/>
            <person name="Pitluck S."/>
            <person name="Goker M."/>
            <person name="Ovchinikova G."/>
            <person name="Pati A."/>
            <person name="Ivanova N."/>
            <person name="Mavromatis K."/>
            <person name="Chen A."/>
            <person name="Palaniappan K."/>
            <person name="Land M."/>
            <person name="Hauser L."/>
            <person name="Chang Y.J."/>
            <person name="Jeffries C.D."/>
            <person name="Bristow J."/>
            <person name="Eisen J.A."/>
            <person name="Markowitz V."/>
            <person name="Hugenholtz P."/>
            <person name="Kyrpides N.C."/>
            <person name="Klenk H.P."/>
        </authorList>
    </citation>
    <scope>NUCLEOTIDE SEQUENCE [LARGE SCALE GENOMIC DNA]</scope>
    <source>
        <strain evidence="4">DSM 44728 / CIP 108903 / NRRL B-16338 / NBRC 102104 / LLR-40K-21</strain>
    </source>
</reference>
<dbReference type="RefSeq" id="WP_013017010.1">
    <property type="nucleotide sequence ID" value="NC_013947.1"/>
</dbReference>
<dbReference type="Proteomes" id="UP000000844">
    <property type="component" value="Chromosome"/>
</dbReference>
<evidence type="ECO:0000256" key="2">
    <source>
        <dbReference type="SAM" id="Phobius"/>
    </source>
</evidence>
<gene>
    <name evidence="3" type="ordered locus">Snas_1741</name>
</gene>
<keyword evidence="2" id="KW-0812">Transmembrane</keyword>
<keyword evidence="2" id="KW-0472">Membrane</keyword>
<dbReference type="STRING" id="446470.Snas_1741"/>
<sequence length="203" mass="21543">MTHPYTSQPEEERPHGFSYEPGNVAPVTGAPYPEGMGFSTPVQKPRRPGTVTAAIVLLWVLAGLTILLALLLGLLVLVSAVQPPESPVGAPNLVTAVFAVLLLGGFAALMMVAAIRLPKKADSARVMALTLMGFFVFSNLSYIVLAIGTFTSGNSLVITRNVVGVFVSLLLAAMPATVIVLLSLRKSVAWFYDRSEPEGPRQP</sequence>
<feature type="region of interest" description="Disordered" evidence="1">
    <location>
        <begin position="1"/>
        <end position="20"/>
    </location>
</feature>
<keyword evidence="2" id="KW-1133">Transmembrane helix</keyword>
<feature type="transmembrane region" description="Helical" evidence="2">
    <location>
        <begin position="93"/>
        <end position="114"/>
    </location>
</feature>